<evidence type="ECO:0000313" key="6">
    <source>
        <dbReference type="EMBL" id="OUP52289.1"/>
    </source>
</evidence>
<accession>A0A1Y4L9X2</accession>
<dbReference type="NCBIfam" id="TIGR01182">
    <property type="entry name" value="eda"/>
    <property type="match status" value="1"/>
</dbReference>
<evidence type="ECO:0000256" key="4">
    <source>
        <dbReference type="ARBA" id="ARBA00023239"/>
    </source>
</evidence>
<evidence type="ECO:0000256" key="5">
    <source>
        <dbReference type="ARBA" id="ARBA00023277"/>
    </source>
</evidence>
<dbReference type="InterPro" id="IPR000887">
    <property type="entry name" value="Aldlse_KDPG_KHG"/>
</dbReference>
<dbReference type="PANTHER" id="PTHR30246:SF1">
    <property type="entry name" value="2-DEHYDRO-3-DEOXY-6-PHOSPHOGALACTONATE ALDOLASE-RELATED"/>
    <property type="match status" value="1"/>
</dbReference>
<protein>
    <submittedName>
        <fullName evidence="6">2-dehydro-3-deoxyphosphogluconate aldolase</fullName>
    </submittedName>
</protein>
<dbReference type="SUPFAM" id="SSF51569">
    <property type="entry name" value="Aldolase"/>
    <property type="match status" value="1"/>
</dbReference>
<comment type="caution">
    <text evidence="6">The sequence shown here is derived from an EMBL/GenBank/DDBJ whole genome shotgun (WGS) entry which is preliminary data.</text>
</comment>
<organism evidence="6 7">
    <name type="scientific">Butyricicoccus pullicaecorum</name>
    <dbReference type="NCBI Taxonomy" id="501571"/>
    <lineage>
        <taxon>Bacteria</taxon>
        <taxon>Bacillati</taxon>
        <taxon>Bacillota</taxon>
        <taxon>Clostridia</taxon>
        <taxon>Eubacteriales</taxon>
        <taxon>Butyricicoccaceae</taxon>
        <taxon>Butyricicoccus</taxon>
    </lineage>
</organism>
<comment type="similarity">
    <text evidence="2">Belongs to the KHG/KDPG aldolase family.</text>
</comment>
<name>A0A1Y4L9X2_9FIRM</name>
<dbReference type="Proteomes" id="UP000195897">
    <property type="component" value="Unassembled WGS sequence"/>
</dbReference>
<keyword evidence="5" id="KW-0119">Carbohydrate metabolism</keyword>
<dbReference type="InterPro" id="IPR013785">
    <property type="entry name" value="Aldolase_TIM"/>
</dbReference>
<keyword evidence="4" id="KW-0456">Lyase</keyword>
<reference evidence="7" key="1">
    <citation type="submission" date="2017-04" db="EMBL/GenBank/DDBJ databases">
        <title>Function of individual gut microbiota members based on whole genome sequencing of pure cultures obtained from chicken caecum.</title>
        <authorList>
            <person name="Medvecky M."/>
            <person name="Cejkova D."/>
            <person name="Polansky O."/>
            <person name="Karasova D."/>
            <person name="Kubasova T."/>
            <person name="Cizek A."/>
            <person name="Rychlik I."/>
        </authorList>
    </citation>
    <scope>NUCLEOTIDE SEQUENCE [LARGE SCALE GENOMIC DNA]</scope>
    <source>
        <strain evidence="7">An180</strain>
    </source>
</reference>
<evidence type="ECO:0000256" key="1">
    <source>
        <dbReference type="ARBA" id="ARBA00004761"/>
    </source>
</evidence>
<proteinExistence type="inferred from homology"/>
<dbReference type="CDD" id="cd00452">
    <property type="entry name" value="KDPG_aldolase"/>
    <property type="match status" value="1"/>
</dbReference>
<evidence type="ECO:0000256" key="3">
    <source>
        <dbReference type="ARBA" id="ARBA00011233"/>
    </source>
</evidence>
<evidence type="ECO:0000256" key="2">
    <source>
        <dbReference type="ARBA" id="ARBA00006906"/>
    </source>
</evidence>
<dbReference type="InterPro" id="IPR029068">
    <property type="entry name" value="Glyas_Bleomycin-R_OHBP_Dase"/>
</dbReference>
<evidence type="ECO:0000313" key="7">
    <source>
        <dbReference type="Proteomes" id="UP000195897"/>
    </source>
</evidence>
<sequence>MNTFISEISGIGMVPILKAGEPADAVSLACVLRKHGVDAMLLTGETACDAIREIHKEYPDFLVGAGNITEKEQVKQVVQAGAKWIACAGIQENLVRWCRDNGVEIVPGVSTASEIETAIACGLTCVQFFPAQASGGTAALRAFAQAYPQMRFLVSGGIDRDNLHEFLGEPNVLAAVGDFIVSESSLSDKNWEQAETEIASAVKHLLGFELIHLGVNQDSCEEAVQTAQTLCNLFHFTYYKKPKSHFAGRGFEILNQNGRGKNGHIGIYTPYPEKAMRYLGKQGVRFVEESITRNKKTKAINFVYLDLEIAGFGVHLINPDVKMKV</sequence>
<dbReference type="Gene3D" id="3.10.180.10">
    <property type="entry name" value="2,3-Dihydroxybiphenyl 1,2-Dioxygenase, domain 1"/>
    <property type="match status" value="1"/>
</dbReference>
<dbReference type="AlphaFoldDB" id="A0A1Y4L9X2"/>
<comment type="subunit">
    <text evidence="3">Homotrimer.</text>
</comment>
<dbReference type="PANTHER" id="PTHR30246">
    <property type="entry name" value="2-KETO-3-DEOXY-6-PHOSPHOGLUCONATE ALDOLASE"/>
    <property type="match status" value="1"/>
</dbReference>
<dbReference type="GO" id="GO:0016829">
    <property type="term" value="F:lyase activity"/>
    <property type="evidence" value="ECO:0007669"/>
    <property type="project" value="UniProtKB-KW"/>
</dbReference>
<dbReference type="EMBL" id="NFKK01000011">
    <property type="protein sequence ID" value="OUP52289.1"/>
    <property type="molecule type" value="Genomic_DNA"/>
</dbReference>
<dbReference type="Pfam" id="PF01081">
    <property type="entry name" value="Aldolase"/>
    <property type="match status" value="1"/>
</dbReference>
<gene>
    <name evidence="6" type="ORF">B5F17_09620</name>
</gene>
<dbReference type="Gene3D" id="3.20.20.70">
    <property type="entry name" value="Aldolase class I"/>
    <property type="match status" value="1"/>
</dbReference>
<comment type="pathway">
    <text evidence="1">Carbohydrate acid metabolism.</text>
</comment>
<dbReference type="RefSeq" id="WP_087373411.1">
    <property type="nucleotide sequence ID" value="NZ_NFKK01000011.1"/>
</dbReference>